<protein>
    <submittedName>
        <fullName evidence="2">Uncharacterized protein</fullName>
    </submittedName>
</protein>
<evidence type="ECO:0000313" key="1">
    <source>
        <dbReference type="Proteomes" id="UP000887580"/>
    </source>
</evidence>
<organism evidence="1 2">
    <name type="scientific">Panagrolaimus sp. PS1159</name>
    <dbReference type="NCBI Taxonomy" id="55785"/>
    <lineage>
        <taxon>Eukaryota</taxon>
        <taxon>Metazoa</taxon>
        <taxon>Ecdysozoa</taxon>
        <taxon>Nematoda</taxon>
        <taxon>Chromadorea</taxon>
        <taxon>Rhabditida</taxon>
        <taxon>Tylenchina</taxon>
        <taxon>Panagrolaimomorpha</taxon>
        <taxon>Panagrolaimoidea</taxon>
        <taxon>Panagrolaimidae</taxon>
        <taxon>Panagrolaimus</taxon>
    </lineage>
</organism>
<name>A0AC35EXR3_9BILA</name>
<evidence type="ECO:0000313" key="2">
    <source>
        <dbReference type="WBParaSite" id="PS1159_v2.g11741.t1"/>
    </source>
</evidence>
<dbReference type="Proteomes" id="UP000887580">
    <property type="component" value="Unplaced"/>
</dbReference>
<reference evidence="2" key="1">
    <citation type="submission" date="2022-11" db="UniProtKB">
        <authorList>
            <consortium name="WormBaseParasite"/>
        </authorList>
    </citation>
    <scope>IDENTIFICATION</scope>
</reference>
<proteinExistence type="predicted"/>
<accession>A0AC35EXR3</accession>
<sequence length="147" mass="16668">MSETPPPPPAAPAVRFRVVPGSDVVKPSKPSSNSQSIIPPPQRIRNVRPPTERLAYARPPSGYHLQRNEMPFSQPNPLQQIRRPTIIRQPIARIIRPINSQQQQPQSDNKKKLITILKSFLTRCSTTPEANMTQMIMTTEVSCYFIF</sequence>
<dbReference type="WBParaSite" id="PS1159_v2.g11741.t1">
    <property type="protein sequence ID" value="PS1159_v2.g11741.t1"/>
    <property type="gene ID" value="PS1159_v2.g11741"/>
</dbReference>